<evidence type="ECO:0000313" key="3">
    <source>
        <dbReference type="EMBL" id="KOB68157.1"/>
    </source>
</evidence>
<evidence type="ECO:0000313" key="4">
    <source>
        <dbReference type="Proteomes" id="UP000037510"/>
    </source>
</evidence>
<dbReference type="Proteomes" id="UP000037510">
    <property type="component" value="Unassembled WGS sequence"/>
</dbReference>
<feature type="region of interest" description="Disordered" evidence="1">
    <location>
        <begin position="234"/>
        <end position="253"/>
    </location>
</feature>
<proteinExistence type="predicted"/>
<keyword evidence="4" id="KW-1185">Reference proteome</keyword>
<dbReference type="GO" id="GO:0008270">
    <property type="term" value="F:zinc ion binding"/>
    <property type="evidence" value="ECO:0007669"/>
    <property type="project" value="InterPro"/>
</dbReference>
<evidence type="ECO:0000256" key="1">
    <source>
        <dbReference type="SAM" id="MobiDB-lite"/>
    </source>
</evidence>
<comment type="caution">
    <text evidence="3">The sequence shown here is derived from an EMBL/GenBank/DDBJ whole genome shotgun (WGS) entry which is preliminary data.</text>
</comment>
<feature type="domain" description="CCHC-type" evidence="2">
    <location>
        <begin position="209"/>
        <end position="225"/>
    </location>
</feature>
<protein>
    <submittedName>
        <fullName evidence="3">Retrovirus-related Pol polyprotein from transposon 17.6</fullName>
    </submittedName>
</protein>
<accession>A0A0L7KY69</accession>
<dbReference type="Gene3D" id="2.40.70.10">
    <property type="entry name" value="Acid Proteases"/>
    <property type="match status" value="1"/>
</dbReference>
<feature type="domain" description="CCHC-type" evidence="2">
    <location>
        <begin position="260"/>
        <end position="276"/>
    </location>
</feature>
<feature type="region of interest" description="Disordered" evidence="1">
    <location>
        <begin position="13"/>
        <end position="33"/>
    </location>
</feature>
<dbReference type="InterPro" id="IPR001878">
    <property type="entry name" value="Znf_CCHC"/>
</dbReference>
<sequence length="668" mass="75104">MGVHLTQEQFNELLNRRDIPTPAPSSSHKNFTKSTLRFNGERSHAKVEEFVTGVSIYKQIEQIPDEDALTGLPLLLTDKASAWWTGVRADIKTSAAALASIRAAFAPKRQPHEIYVDFFSDTQGESEDIDTFVCRKRLLLGMLPSKRHKEDEQIDFVYGIMKLDLRKKIARSDIKSFSELLEKARNVEALEKQPTPSTSTSLDDKRLKRCSYCSKIGHSSTVCRKRLAKVSVRGKETGNESAAELPSGKTSEPKVESPIKCYGCGAPGVFRSQCTTCKNKDSPQKPVQFYAMNTQIQSAAKVPTIQIDFKGHVGNAYIDTAARTSIAGTKLYALMIKEGIQFAETKAQVDLADGSSSMMTLLTTQVLITMGGRMLPINFSVIPNAEDNRTLLGIDFLEQNSIVLHLAQRFWYFAEDPETKHEFIRLPNERTAEKKKKKTETLSEFMMWARNLSVLSPMPDSPETPVSPTVDTVRKPRSVQNLVDWDNVDSNSFMTPVMKTPPQAGTGKWVVHKLDTPPKPSHPREPRELDSVGQKDLRVDYVPINRIQIAKENTEIMQDSNRARSNMKRRVDPGYKIGDLVLVETHPISRQENNFSAKLAPRRDGPYTIMKKHASSIYEIAKVDEPDKPIGKYHTSAITKYEARDDQTPAPIIPIRQRGRPKKKTHPI</sequence>
<feature type="compositionally biased region" description="Polar residues" evidence="1">
    <location>
        <begin position="24"/>
        <end position="33"/>
    </location>
</feature>
<name>A0A0L7KY69_OPEBR</name>
<feature type="compositionally biased region" description="Basic residues" evidence="1">
    <location>
        <begin position="657"/>
        <end position="668"/>
    </location>
</feature>
<evidence type="ECO:0000259" key="2">
    <source>
        <dbReference type="SMART" id="SM00343"/>
    </source>
</evidence>
<feature type="region of interest" description="Disordered" evidence="1">
    <location>
        <begin position="644"/>
        <end position="668"/>
    </location>
</feature>
<dbReference type="SMART" id="SM00343">
    <property type="entry name" value="ZnF_C2HC"/>
    <property type="match status" value="2"/>
</dbReference>
<gene>
    <name evidence="3" type="ORF">OBRU01_17906</name>
</gene>
<organism evidence="3 4">
    <name type="scientific">Operophtera brumata</name>
    <name type="common">Winter moth</name>
    <name type="synonym">Phalaena brumata</name>
    <dbReference type="NCBI Taxonomy" id="104452"/>
    <lineage>
        <taxon>Eukaryota</taxon>
        <taxon>Metazoa</taxon>
        <taxon>Ecdysozoa</taxon>
        <taxon>Arthropoda</taxon>
        <taxon>Hexapoda</taxon>
        <taxon>Insecta</taxon>
        <taxon>Pterygota</taxon>
        <taxon>Neoptera</taxon>
        <taxon>Endopterygota</taxon>
        <taxon>Lepidoptera</taxon>
        <taxon>Glossata</taxon>
        <taxon>Ditrysia</taxon>
        <taxon>Geometroidea</taxon>
        <taxon>Geometridae</taxon>
        <taxon>Larentiinae</taxon>
        <taxon>Operophtera</taxon>
    </lineage>
</organism>
<dbReference type="SUPFAM" id="SSF50630">
    <property type="entry name" value="Acid proteases"/>
    <property type="match status" value="1"/>
</dbReference>
<dbReference type="GO" id="GO:0003676">
    <property type="term" value="F:nucleic acid binding"/>
    <property type="evidence" value="ECO:0007669"/>
    <property type="project" value="InterPro"/>
</dbReference>
<dbReference type="Gene3D" id="4.10.60.10">
    <property type="entry name" value="Zinc finger, CCHC-type"/>
    <property type="match status" value="1"/>
</dbReference>
<dbReference type="InterPro" id="IPR021109">
    <property type="entry name" value="Peptidase_aspartic_dom_sf"/>
</dbReference>
<dbReference type="AlphaFoldDB" id="A0A0L7KY69"/>
<dbReference type="EMBL" id="JTDY01004445">
    <property type="protein sequence ID" value="KOB68157.1"/>
    <property type="molecule type" value="Genomic_DNA"/>
</dbReference>
<reference evidence="3 4" key="1">
    <citation type="journal article" date="2015" name="Genome Biol. Evol.">
        <title>The genome of winter moth (Operophtera brumata) provides a genomic perspective on sexual dimorphism and phenology.</title>
        <authorList>
            <person name="Derks M.F."/>
            <person name="Smit S."/>
            <person name="Salis L."/>
            <person name="Schijlen E."/>
            <person name="Bossers A."/>
            <person name="Mateman C."/>
            <person name="Pijl A.S."/>
            <person name="de Ridder D."/>
            <person name="Groenen M.A."/>
            <person name="Visser M.E."/>
            <person name="Megens H.J."/>
        </authorList>
    </citation>
    <scope>NUCLEOTIDE SEQUENCE [LARGE SCALE GENOMIC DNA]</scope>
    <source>
        <strain evidence="3">WM2013NL</strain>
        <tissue evidence="3">Head and thorax</tissue>
    </source>
</reference>